<dbReference type="GO" id="GO:0006351">
    <property type="term" value="P:DNA-templated transcription"/>
    <property type="evidence" value="ECO:0007669"/>
    <property type="project" value="InterPro"/>
</dbReference>
<organism evidence="8 9">
    <name type="scientific">Agaricus bisporus var. burnettii</name>
    <dbReference type="NCBI Taxonomy" id="192524"/>
    <lineage>
        <taxon>Eukaryota</taxon>
        <taxon>Fungi</taxon>
        <taxon>Dikarya</taxon>
        <taxon>Basidiomycota</taxon>
        <taxon>Agaricomycotina</taxon>
        <taxon>Agaricomycetes</taxon>
        <taxon>Agaricomycetidae</taxon>
        <taxon>Agaricales</taxon>
        <taxon>Agaricineae</taxon>
        <taxon>Agaricaceae</taxon>
        <taxon>Agaricus</taxon>
    </lineage>
</organism>
<dbReference type="PROSITE" id="PS00463">
    <property type="entry name" value="ZN2_CY6_FUNGAL_1"/>
    <property type="match status" value="1"/>
</dbReference>
<dbReference type="Gene3D" id="4.10.240.10">
    <property type="entry name" value="Zn(2)-C6 fungal-type DNA-binding domain"/>
    <property type="match status" value="1"/>
</dbReference>
<gene>
    <name evidence="8" type="ORF">Agabi119p4_6204</name>
</gene>
<evidence type="ECO:0000313" key="8">
    <source>
        <dbReference type="EMBL" id="KAF7770230.1"/>
    </source>
</evidence>
<dbReference type="PANTHER" id="PTHR31001:SF56">
    <property type="entry name" value="ZN(2)-C6 FUNGAL-TYPE DOMAIN-CONTAINING PROTEIN"/>
    <property type="match status" value="1"/>
</dbReference>
<dbReference type="PROSITE" id="PS50048">
    <property type="entry name" value="ZN2_CY6_FUNGAL_2"/>
    <property type="match status" value="1"/>
</dbReference>
<feature type="domain" description="4Fe-4S ferredoxin-type" evidence="7">
    <location>
        <begin position="43"/>
        <end position="75"/>
    </location>
</feature>
<evidence type="ECO:0000256" key="2">
    <source>
        <dbReference type="ARBA" id="ARBA00022723"/>
    </source>
</evidence>
<dbReference type="CDD" id="cd00067">
    <property type="entry name" value="GAL4"/>
    <property type="match status" value="1"/>
</dbReference>
<dbReference type="PANTHER" id="PTHR31001">
    <property type="entry name" value="UNCHARACTERIZED TRANSCRIPTIONAL REGULATORY PROTEIN"/>
    <property type="match status" value="1"/>
</dbReference>
<proteinExistence type="predicted"/>
<dbReference type="InterPro" id="IPR050613">
    <property type="entry name" value="Sec_Metabolite_Reg"/>
</dbReference>
<name>A0A8H7EZS1_AGABI</name>
<dbReference type="Proteomes" id="UP000629468">
    <property type="component" value="Unassembled WGS sequence"/>
</dbReference>
<evidence type="ECO:0000256" key="3">
    <source>
        <dbReference type="ARBA" id="ARBA00023242"/>
    </source>
</evidence>
<dbReference type="GO" id="GO:0005634">
    <property type="term" value="C:nucleus"/>
    <property type="evidence" value="ECO:0007669"/>
    <property type="project" value="UniProtKB-SubCell"/>
</dbReference>
<dbReference type="GO" id="GO:0000981">
    <property type="term" value="F:DNA-binding transcription factor activity, RNA polymerase II-specific"/>
    <property type="evidence" value="ECO:0007669"/>
    <property type="project" value="InterPro"/>
</dbReference>
<dbReference type="EMBL" id="JABXXO010000009">
    <property type="protein sequence ID" value="KAF7770230.1"/>
    <property type="molecule type" value="Genomic_DNA"/>
</dbReference>
<dbReference type="Pfam" id="PF00172">
    <property type="entry name" value="Zn_clus"/>
    <property type="match status" value="1"/>
</dbReference>
<dbReference type="InterPro" id="IPR007219">
    <property type="entry name" value="XnlR_reg_dom"/>
</dbReference>
<evidence type="ECO:0000313" key="9">
    <source>
        <dbReference type="Proteomes" id="UP000629468"/>
    </source>
</evidence>
<evidence type="ECO:0000259" key="7">
    <source>
        <dbReference type="PROSITE" id="PS51379"/>
    </source>
</evidence>
<dbReference type="SMART" id="SM00906">
    <property type="entry name" value="Fungal_trans"/>
    <property type="match status" value="1"/>
</dbReference>
<dbReference type="InterPro" id="IPR017896">
    <property type="entry name" value="4Fe4S_Fe-S-bd"/>
</dbReference>
<dbReference type="GO" id="GO:0003677">
    <property type="term" value="F:DNA binding"/>
    <property type="evidence" value="ECO:0007669"/>
    <property type="project" value="InterPro"/>
</dbReference>
<feature type="compositionally biased region" description="Low complexity" evidence="5">
    <location>
        <begin position="790"/>
        <end position="803"/>
    </location>
</feature>
<sequence length="1028" mass="113137">MPVDTTRIIPTRRTQKKITQEELRDIELKRIRGELSCAECRRLKLRCDKKVPCSSCVRRGCESICPCGILSAGQGSRFILADTDQLHKKISEMSNRIRQLEDALAILQATISDRPHALLTEDHLKIKFGSEAILPKDEEGEEREASIDALGTLTLEDSGESRYFGRSAGTETLMMASEASDSTPSAEETENLHVPLSPELEGLSNSFPFTRFNMSADPAALKTLESYLPTWERGLSLAQFYIDHASFFYRPVKREELFDSILPRTYSSLQSTAQAAEPSPQLGELPRKQNVPESLRPHELAMLFFIFALGALLDLNLPPYNAEAEYFYELGRAALSLKAVYESPSIDTVRAMGLMATYHTHAGRKYSRDSAWCIMSFTAKMAQSIGLHRDSARWMMDATTVQMRRNLFWETFAADVSHSLALGRPPAIHLSYVDCEFPLDEEATIDDETGQCQDGFWRMKHVFAKSIFYPLAETTLVAKAPSYQTILDLDRKVRSTPFWAHFRPYVTREEGEEEFYSSSLSLRGFYASQHRAVTMLYLHRSFFAQAVLDHPTNPLLSPFAPSFLTAYRCASVIIRATAHQFERCAPLSMRIWFLLCQTFSAAVIVGTVVTRSPNSAVAASALLDLDIAIDLFKNTAPQSYRARIALGALRKLKETAVLSYNESCSSNLPAQTTGSASHLNPQVSGLFSVRSLHDAEDELALFGGQARLLTRKSKPKPAETGTLVSSPEPSTACESHPNTPGGSPSSDSLSMPDVHPSLIEYFQHDTTRQSRMQSYPHSIPNSGSHPPPRSSSSHVGSRKSGSPPGRDVGEMYNNFMGYIASKSISTIPSTPGVVPPSMRDYRPPSTQSNGASGRRDSSANMTSPSAINRWEQPSGRTVPRQNHPRHDPSSAAPGYSTGSAEANALNSWMALNPANTGFSPNQYYSGMESSPTAGMDTSTLLAPSQNQGGMTGAAYNSRSDPMAFQGFSVDPSYLGSSFLPGAAPFAPNQNSMDPMVEMGLTTESGMDEGWLSFMRECGIMENGRPPQL</sequence>
<feature type="domain" description="Zn(2)-C6 fungal-type" evidence="6">
    <location>
        <begin position="36"/>
        <end position="65"/>
    </location>
</feature>
<dbReference type="SUPFAM" id="SSF57701">
    <property type="entry name" value="Zn2/Cys6 DNA-binding domain"/>
    <property type="match status" value="1"/>
</dbReference>
<comment type="subcellular location">
    <subcellularLocation>
        <location evidence="1">Nucleus</location>
    </subcellularLocation>
</comment>
<feature type="region of interest" description="Disordered" evidence="5">
    <location>
        <begin position="825"/>
        <end position="898"/>
    </location>
</feature>
<feature type="compositionally biased region" description="Polar residues" evidence="5">
    <location>
        <begin position="722"/>
        <end position="749"/>
    </location>
</feature>
<dbReference type="Pfam" id="PF04082">
    <property type="entry name" value="Fungal_trans"/>
    <property type="match status" value="1"/>
</dbReference>
<feature type="coiled-coil region" evidence="4">
    <location>
        <begin position="83"/>
        <end position="110"/>
    </location>
</feature>
<evidence type="ECO:0000259" key="6">
    <source>
        <dbReference type="PROSITE" id="PS50048"/>
    </source>
</evidence>
<dbReference type="CDD" id="cd12148">
    <property type="entry name" value="fungal_TF_MHR"/>
    <property type="match status" value="1"/>
</dbReference>
<feature type="compositionally biased region" description="Polar residues" evidence="5">
    <location>
        <begin position="769"/>
        <end position="781"/>
    </location>
</feature>
<reference evidence="8 9" key="1">
    <citation type="journal article" name="Sci. Rep.">
        <title>Telomere-to-telomere assembled and centromere annotated genomes of the two main subspecies of the button mushroom Agaricus bisporus reveal especially polymorphic chromosome ends.</title>
        <authorList>
            <person name="Sonnenberg A.S.M."/>
            <person name="Sedaghat-Telgerd N."/>
            <person name="Lavrijssen B."/>
            <person name="Ohm R.A."/>
            <person name="Hendrickx P.M."/>
            <person name="Scholtmeijer K."/>
            <person name="Baars J.J.P."/>
            <person name="van Peer A."/>
        </authorList>
    </citation>
    <scope>NUCLEOTIDE SEQUENCE [LARGE SCALE GENOMIC DNA]</scope>
    <source>
        <strain evidence="8 9">H119_p4</strain>
    </source>
</reference>
<evidence type="ECO:0000256" key="1">
    <source>
        <dbReference type="ARBA" id="ARBA00004123"/>
    </source>
</evidence>
<keyword evidence="2" id="KW-0479">Metal-binding</keyword>
<keyword evidence="4" id="KW-0175">Coiled coil</keyword>
<dbReference type="AlphaFoldDB" id="A0A8H7EZS1"/>
<dbReference type="GO" id="GO:0008270">
    <property type="term" value="F:zinc ion binding"/>
    <property type="evidence" value="ECO:0007669"/>
    <property type="project" value="InterPro"/>
</dbReference>
<dbReference type="InterPro" id="IPR036864">
    <property type="entry name" value="Zn2-C6_fun-type_DNA-bd_sf"/>
</dbReference>
<comment type="caution">
    <text evidence="8">The sequence shown here is derived from an EMBL/GenBank/DDBJ whole genome shotgun (WGS) entry which is preliminary data.</text>
</comment>
<dbReference type="PROSITE" id="PS51379">
    <property type="entry name" value="4FE4S_FER_2"/>
    <property type="match status" value="1"/>
</dbReference>
<dbReference type="InterPro" id="IPR001138">
    <property type="entry name" value="Zn2Cys6_DnaBD"/>
</dbReference>
<evidence type="ECO:0000256" key="4">
    <source>
        <dbReference type="SAM" id="Coils"/>
    </source>
</evidence>
<protein>
    <submittedName>
        <fullName evidence="8">Transcriptional regulator family: Fungal Specific TF</fullName>
    </submittedName>
</protein>
<feature type="region of interest" description="Disordered" evidence="5">
    <location>
        <begin position="767"/>
        <end position="809"/>
    </location>
</feature>
<keyword evidence="3" id="KW-0539">Nucleus</keyword>
<accession>A0A8H7EZS1</accession>
<feature type="region of interest" description="Disordered" evidence="5">
    <location>
        <begin position="711"/>
        <end position="753"/>
    </location>
</feature>
<evidence type="ECO:0000256" key="5">
    <source>
        <dbReference type="SAM" id="MobiDB-lite"/>
    </source>
</evidence>